<reference evidence="2 3" key="1">
    <citation type="submission" date="2021-06" db="EMBL/GenBank/DDBJ databases">
        <title>Clostridia strains as spoilage organisms.</title>
        <authorList>
            <person name="Wambui J."/>
            <person name="Stephan R."/>
            <person name="Stevens M.J.A."/>
        </authorList>
    </citation>
    <scope>NUCLEOTIDE SEQUENCE [LARGE SCALE GENOMIC DNA]</scope>
    <source>
        <strain evidence="2 3">DSM 14204</strain>
    </source>
</reference>
<evidence type="ECO:0008006" key="4">
    <source>
        <dbReference type="Google" id="ProtNLM"/>
    </source>
</evidence>
<feature type="transmembrane region" description="Helical" evidence="1">
    <location>
        <begin position="9"/>
        <end position="26"/>
    </location>
</feature>
<comment type="caution">
    <text evidence="2">The sequence shown here is derived from an EMBL/GenBank/DDBJ whole genome shotgun (WGS) entry which is preliminary data.</text>
</comment>
<keyword evidence="1" id="KW-0472">Membrane</keyword>
<dbReference type="RefSeq" id="WP_216150101.1">
    <property type="nucleotide sequence ID" value="NZ_JAHLDV010000033.1"/>
</dbReference>
<evidence type="ECO:0000313" key="2">
    <source>
        <dbReference type="EMBL" id="MBU3160703.1"/>
    </source>
</evidence>
<protein>
    <recommendedName>
        <fullName evidence="4">NlpC/P60 domain-containing protein</fullName>
    </recommendedName>
</protein>
<organism evidence="2 3">
    <name type="scientific">Clostridium frigoris</name>
    <dbReference type="NCBI Taxonomy" id="205327"/>
    <lineage>
        <taxon>Bacteria</taxon>
        <taxon>Bacillati</taxon>
        <taxon>Bacillota</taxon>
        <taxon>Clostridia</taxon>
        <taxon>Eubacteriales</taxon>
        <taxon>Clostridiaceae</taxon>
        <taxon>Clostridium</taxon>
    </lineage>
</organism>
<sequence length="253" mass="28572">MTIKSIKKIVTYTSIITLFIIAFIMFSPKITSNTRNINQNSKIQPFSLSNNAITYNTKVPNPCMPDVLKQKILNRAKAMTEVKWIPMHNLVEKKCSYIFIKGKTYRGVPYSMDLYQVSSPSNFLSKISKSKILYGNDCSSLVSTAWGINRQTTLSLYNHVRSGSKIGKNLVCQVSWNDLKPTDALLLDNGKGKGHIMLYINSDKENSDNLNVYEQNISTVVPFEPIPVARKDVRSKSKLIKKGYIPIRLIAIT</sequence>
<keyword evidence="3" id="KW-1185">Reference proteome</keyword>
<dbReference type="Proteomes" id="UP000776252">
    <property type="component" value="Unassembled WGS sequence"/>
</dbReference>
<proteinExistence type="predicted"/>
<evidence type="ECO:0000256" key="1">
    <source>
        <dbReference type="SAM" id="Phobius"/>
    </source>
</evidence>
<keyword evidence="1" id="KW-1133">Transmembrane helix</keyword>
<keyword evidence="1" id="KW-0812">Transmembrane</keyword>
<dbReference type="EMBL" id="JAHLDV010000033">
    <property type="protein sequence ID" value="MBU3160703.1"/>
    <property type="molecule type" value="Genomic_DNA"/>
</dbReference>
<gene>
    <name evidence="2" type="ORF">KPL37_13205</name>
</gene>
<name>A0ABS6BUV9_9CLOT</name>
<evidence type="ECO:0000313" key="3">
    <source>
        <dbReference type="Proteomes" id="UP000776252"/>
    </source>
</evidence>
<accession>A0ABS6BUV9</accession>